<dbReference type="Proteomes" id="UP001223978">
    <property type="component" value="Unassembled WGS sequence"/>
</dbReference>
<feature type="region of interest" description="Disordered" evidence="1">
    <location>
        <begin position="25"/>
        <end position="60"/>
    </location>
</feature>
<dbReference type="PROSITE" id="PS51257">
    <property type="entry name" value="PROKAR_LIPOPROTEIN"/>
    <property type="match status" value="1"/>
</dbReference>
<sequence>MSASDPRENEPQQLSMSALLAACAAARTVSTPPPAPDRSAARLPEPTRDDDRTHGHRDAA</sequence>
<evidence type="ECO:0000256" key="1">
    <source>
        <dbReference type="SAM" id="MobiDB-lite"/>
    </source>
</evidence>
<dbReference type="RefSeq" id="WP_282543472.1">
    <property type="nucleotide sequence ID" value="NZ_JASCIQ010000016.1"/>
</dbReference>
<feature type="compositionally biased region" description="Basic and acidic residues" evidence="1">
    <location>
        <begin position="45"/>
        <end position="60"/>
    </location>
</feature>
<keyword evidence="3" id="KW-1185">Reference proteome</keyword>
<name>A0ABT6SBG7_9ACTN</name>
<evidence type="ECO:0000313" key="2">
    <source>
        <dbReference type="EMBL" id="MDI3405543.1"/>
    </source>
</evidence>
<comment type="caution">
    <text evidence="2">The sequence shown here is derived from an EMBL/GenBank/DDBJ whole genome shotgun (WGS) entry which is preliminary data.</text>
</comment>
<evidence type="ECO:0000313" key="3">
    <source>
        <dbReference type="Proteomes" id="UP001223978"/>
    </source>
</evidence>
<protein>
    <recommendedName>
        <fullName evidence="4">Lipoprotein</fullName>
    </recommendedName>
</protein>
<accession>A0ABT6SBG7</accession>
<dbReference type="EMBL" id="JASCIQ010000016">
    <property type="protein sequence ID" value="MDI3405543.1"/>
    <property type="molecule type" value="Genomic_DNA"/>
</dbReference>
<organism evidence="2 3">
    <name type="scientific">Streptomyces cavernicola</name>
    <dbReference type="NCBI Taxonomy" id="3043613"/>
    <lineage>
        <taxon>Bacteria</taxon>
        <taxon>Bacillati</taxon>
        <taxon>Actinomycetota</taxon>
        <taxon>Actinomycetes</taxon>
        <taxon>Kitasatosporales</taxon>
        <taxon>Streptomycetaceae</taxon>
        <taxon>Streptomyces</taxon>
    </lineage>
</organism>
<gene>
    <name evidence="2" type="ORF">QIS96_17155</name>
</gene>
<proteinExistence type="predicted"/>
<reference evidence="2 3" key="1">
    <citation type="submission" date="2023-05" db="EMBL/GenBank/DDBJ databases">
        <title>Draft genome sequence of Streptomyces sp. B-S-A6 isolated from a cave soil in Thailand.</title>
        <authorList>
            <person name="Chamroensaksri N."/>
            <person name="Muangham S."/>
        </authorList>
    </citation>
    <scope>NUCLEOTIDE SEQUENCE [LARGE SCALE GENOMIC DNA]</scope>
    <source>
        <strain evidence="2 3">B-S-A6</strain>
    </source>
</reference>
<evidence type="ECO:0008006" key="4">
    <source>
        <dbReference type="Google" id="ProtNLM"/>
    </source>
</evidence>